<dbReference type="Proteomes" id="UP000433181">
    <property type="component" value="Unassembled WGS sequence"/>
</dbReference>
<sequence length="91" mass="10887">MQQVQRKYVTPRLTLSIHVEGDKDMKEYLEEFINARHGNYEAFYWTYEGHTDVYRFGESSIQFTEIRGYEGEGTVGYKADISLQRCKEREY</sequence>
<protein>
    <recommendedName>
        <fullName evidence="3">Phage protein</fullName>
    </recommendedName>
</protein>
<accession>A0A6I2UGB1</accession>
<name>A0A6I2UGB1_9FIRM</name>
<organism evidence="1 2">
    <name type="scientific">Anaerovibrio slackiae</name>
    <dbReference type="NCBI Taxonomy" id="2652309"/>
    <lineage>
        <taxon>Bacteria</taxon>
        <taxon>Bacillati</taxon>
        <taxon>Bacillota</taxon>
        <taxon>Negativicutes</taxon>
        <taxon>Selenomonadales</taxon>
        <taxon>Selenomonadaceae</taxon>
        <taxon>Anaerovibrio</taxon>
    </lineage>
</organism>
<reference evidence="1 2" key="1">
    <citation type="submission" date="2019-08" db="EMBL/GenBank/DDBJ databases">
        <title>In-depth cultivation of the pig gut microbiome towards novel bacterial diversity and tailored functional studies.</title>
        <authorList>
            <person name="Wylensek D."/>
            <person name="Hitch T.C.A."/>
            <person name="Clavel T."/>
        </authorList>
    </citation>
    <scope>NUCLEOTIDE SEQUENCE [LARGE SCALE GENOMIC DNA]</scope>
    <source>
        <strain evidence="1 2">WCA-693-APC-5D-A</strain>
    </source>
</reference>
<evidence type="ECO:0000313" key="1">
    <source>
        <dbReference type="EMBL" id="MSU08221.1"/>
    </source>
</evidence>
<comment type="caution">
    <text evidence="1">The sequence shown here is derived from an EMBL/GenBank/DDBJ whole genome shotgun (WGS) entry which is preliminary data.</text>
</comment>
<dbReference type="EMBL" id="VUNR01000005">
    <property type="protein sequence ID" value="MSU08221.1"/>
    <property type="molecule type" value="Genomic_DNA"/>
</dbReference>
<dbReference type="AlphaFoldDB" id="A0A6I2UGB1"/>
<proteinExistence type="predicted"/>
<keyword evidence="2" id="KW-1185">Reference proteome</keyword>
<dbReference type="GeneID" id="96778137"/>
<gene>
    <name evidence="1" type="ORF">FYJ84_04350</name>
</gene>
<dbReference type="RefSeq" id="WP_205764095.1">
    <property type="nucleotide sequence ID" value="NZ_VUNR01000005.1"/>
</dbReference>
<evidence type="ECO:0000313" key="2">
    <source>
        <dbReference type="Proteomes" id="UP000433181"/>
    </source>
</evidence>
<evidence type="ECO:0008006" key="3">
    <source>
        <dbReference type="Google" id="ProtNLM"/>
    </source>
</evidence>